<evidence type="ECO:0000256" key="1">
    <source>
        <dbReference type="SAM" id="Phobius"/>
    </source>
</evidence>
<evidence type="ECO:0000313" key="2">
    <source>
        <dbReference type="EMBL" id="ELZ33206.1"/>
    </source>
</evidence>
<proteinExistence type="predicted"/>
<sequence>MNRHVLRLAVFGAFLTQVPLVSAHGESSSPFLTEGSAIVIALGGILITGLAVAGKRSERISPRSALYTALFGISVATLGVILFEGVTPDPAYTASSMPFPRSWYVPLSLGVGLSVTLFSFVAGWLRWPTRPRYTFLGMFVGLWIAYPSLIPGTASDTHPVGYALVVSLPVLIGYIVWTDARHAIAAAVRDTVARRFALGITIVTALFFVSASNYLSFFPDEDVPPETVVDVLSVVYPLVTWQTLEVYLPDVPVFAAMSIGVAILVGTVSLLVGLNALLIGFQWRSWGVAEGATVQGTAGPTAVIGACACGCCGPLVAKVAILAAGPSVAAPLYWLFVDPSSPFASAFLVGGIVLFTGSLVYATNAVQAGSSTRPTVSGESDPA</sequence>
<feature type="transmembrane region" description="Helical" evidence="1">
    <location>
        <begin position="103"/>
        <end position="126"/>
    </location>
</feature>
<dbReference type="PATRIC" id="fig|1227485.3.peg.2926"/>
<dbReference type="AlphaFoldDB" id="M0DCJ6"/>
<feature type="transmembrane region" description="Helical" evidence="1">
    <location>
        <begin position="35"/>
        <end position="53"/>
    </location>
</feature>
<keyword evidence="1" id="KW-0812">Transmembrane</keyword>
<keyword evidence="3" id="KW-1185">Reference proteome</keyword>
<feature type="transmembrane region" description="Helical" evidence="1">
    <location>
        <begin position="133"/>
        <end position="154"/>
    </location>
</feature>
<feature type="transmembrane region" description="Helical" evidence="1">
    <location>
        <begin position="197"/>
        <end position="217"/>
    </location>
</feature>
<feature type="transmembrane region" description="Helical" evidence="1">
    <location>
        <begin position="302"/>
        <end position="323"/>
    </location>
</feature>
<dbReference type="RefSeq" id="WP_006630614.1">
    <property type="nucleotide sequence ID" value="NZ_AOJD01000077.1"/>
</dbReference>
<feature type="transmembrane region" description="Helical" evidence="1">
    <location>
        <begin position="253"/>
        <end position="281"/>
    </location>
</feature>
<dbReference type="EMBL" id="AOJD01000077">
    <property type="protein sequence ID" value="ELZ33206.1"/>
    <property type="molecule type" value="Genomic_DNA"/>
</dbReference>
<gene>
    <name evidence="2" type="ORF">C472_14877</name>
</gene>
<protein>
    <submittedName>
        <fullName evidence="2">Uncharacterized protein</fullName>
    </submittedName>
</protein>
<reference evidence="2 3" key="1">
    <citation type="journal article" date="2014" name="PLoS Genet.">
        <title>Phylogenetically driven sequencing of extremely halophilic archaea reveals strategies for static and dynamic osmo-response.</title>
        <authorList>
            <person name="Becker E.A."/>
            <person name="Seitzer P.M."/>
            <person name="Tritt A."/>
            <person name="Larsen D."/>
            <person name="Krusor M."/>
            <person name="Yao A.I."/>
            <person name="Wu D."/>
            <person name="Madern D."/>
            <person name="Eisen J.A."/>
            <person name="Darling A.E."/>
            <person name="Facciotti M.T."/>
        </authorList>
    </citation>
    <scope>NUCLEOTIDE SEQUENCE [LARGE SCALE GENOMIC DNA]</scope>
    <source>
        <strain evidence="2 3">DSM 14210</strain>
    </source>
</reference>
<organism evidence="2 3">
    <name type="scientific">Halorubrum tebenquichense DSM 14210</name>
    <dbReference type="NCBI Taxonomy" id="1227485"/>
    <lineage>
        <taxon>Archaea</taxon>
        <taxon>Methanobacteriati</taxon>
        <taxon>Methanobacteriota</taxon>
        <taxon>Stenosarchaea group</taxon>
        <taxon>Halobacteria</taxon>
        <taxon>Halobacteriales</taxon>
        <taxon>Haloferacaceae</taxon>
        <taxon>Halorubrum</taxon>
    </lineage>
</organism>
<feature type="transmembrane region" description="Helical" evidence="1">
    <location>
        <begin position="160"/>
        <end position="177"/>
    </location>
</feature>
<dbReference type="OrthoDB" id="214340at2157"/>
<keyword evidence="1" id="KW-0472">Membrane</keyword>
<feature type="transmembrane region" description="Helical" evidence="1">
    <location>
        <begin position="65"/>
        <end position="83"/>
    </location>
</feature>
<evidence type="ECO:0000313" key="3">
    <source>
        <dbReference type="Proteomes" id="UP000011523"/>
    </source>
</evidence>
<accession>M0DCJ6</accession>
<keyword evidence="1" id="KW-1133">Transmembrane helix</keyword>
<feature type="transmembrane region" description="Helical" evidence="1">
    <location>
        <begin position="343"/>
        <end position="363"/>
    </location>
</feature>
<comment type="caution">
    <text evidence="2">The sequence shown here is derived from an EMBL/GenBank/DDBJ whole genome shotgun (WGS) entry which is preliminary data.</text>
</comment>
<dbReference type="Proteomes" id="UP000011523">
    <property type="component" value="Unassembled WGS sequence"/>
</dbReference>
<name>M0DCJ6_9EURY</name>